<protein>
    <submittedName>
        <fullName evidence="3">WH2 domain-containing protein</fullName>
    </submittedName>
</protein>
<feature type="compositionally biased region" description="Pro residues" evidence="1">
    <location>
        <begin position="59"/>
        <end position="76"/>
    </location>
</feature>
<proteinExistence type="predicted"/>
<dbReference type="Proteomes" id="UP000046392">
    <property type="component" value="Unplaced"/>
</dbReference>
<keyword evidence="2" id="KW-1185">Reference proteome</keyword>
<dbReference type="WBParaSite" id="SPAL_0001133500.1">
    <property type="protein sequence ID" value="SPAL_0001133500.1"/>
    <property type="gene ID" value="SPAL_0001133500"/>
</dbReference>
<organism evidence="2 3">
    <name type="scientific">Strongyloides papillosus</name>
    <name type="common">Intestinal threadworm</name>
    <dbReference type="NCBI Taxonomy" id="174720"/>
    <lineage>
        <taxon>Eukaryota</taxon>
        <taxon>Metazoa</taxon>
        <taxon>Ecdysozoa</taxon>
        <taxon>Nematoda</taxon>
        <taxon>Chromadorea</taxon>
        <taxon>Rhabditida</taxon>
        <taxon>Tylenchina</taxon>
        <taxon>Panagrolaimomorpha</taxon>
        <taxon>Strongyloidoidea</taxon>
        <taxon>Strongyloididae</taxon>
        <taxon>Strongyloides</taxon>
    </lineage>
</organism>
<name>A0A0N5BZZ8_STREA</name>
<reference evidence="3" key="1">
    <citation type="submission" date="2017-02" db="UniProtKB">
        <authorList>
            <consortium name="WormBaseParasite"/>
        </authorList>
    </citation>
    <scope>IDENTIFICATION</scope>
</reference>
<dbReference type="AlphaFoldDB" id="A0A0N5BZZ8"/>
<feature type="compositionally biased region" description="Polar residues" evidence="1">
    <location>
        <begin position="35"/>
        <end position="51"/>
    </location>
</feature>
<evidence type="ECO:0000313" key="3">
    <source>
        <dbReference type="WBParaSite" id="SPAL_0001133500.1"/>
    </source>
</evidence>
<dbReference type="STRING" id="174720.A0A0N5BZZ8"/>
<feature type="region of interest" description="Disordered" evidence="1">
    <location>
        <begin position="31"/>
        <end position="101"/>
    </location>
</feature>
<evidence type="ECO:0000313" key="2">
    <source>
        <dbReference type="Proteomes" id="UP000046392"/>
    </source>
</evidence>
<evidence type="ECO:0000256" key="1">
    <source>
        <dbReference type="SAM" id="MobiDB-lite"/>
    </source>
</evidence>
<sequence length="101" mass="11001">MSFDHNSSLSGVFNSINSYCQDKTAKIKSSIISKGNSVLSSGPTPKYTTMDGNVHHKPSPPIPPPRPMSRPPPPSPHFQRGENIVDQNQILPMPKLHPGMS</sequence>
<accession>A0A0N5BZZ8</accession>